<keyword evidence="1" id="KW-0614">Plasmid</keyword>
<geneLocation type="plasmid" evidence="1">
    <name>pCB111</name>
</geneLocation>
<organism evidence="1">
    <name type="scientific">Clostridium botulinum</name>
    <dbReference type="NCBI Taxonomy" id="1491"/>
    <lineage>
        <taxon>Bacteria</taxon>
        <taxon>Bacillati</taxon>
        <taxon>Bacillota</taxon>
        <taxon>Clostridia</taxon>
        <taxon>Eubacteriales</taxon>
        <taxon>Clostridiaceae</taxon>
        <taxon>Clostridium</taxon>
    </lineage>
</organism>
<protein>
    <submittedName>
        <fullName evidence="1">Uncharacterized protein</fullName>
    </submittedName>
</protein>
<sequence>MGKLVSLDILTTKPPSSISGGGSHNYNKMTYKEMAIALNKSISSVKSKLVNYFGICKREEKSNVYLSIKNVLENANRMDPGDCIKELKRYNIKDPKNFYKSWRKKYIKSRVL</sequence>
<evidence type="ECO:0000313" key="1">
    <source>
        <dbReference type="EMBL" id="BAP25656.1"/>
    </source>
</evidence>
<proteinExistence type="predicted"/>
<dbReference type="EMBL" id="AB855771">
    <property type="protein sequence ID" value="BAP25656.1"/>
    <property type="molecule type" value="Genomic_DNA"/>
</dbReference>
<accession>A0A077K0C5</accession>
<reference evidence="1" key="1">
    <citation type="submission" date="2013-09" db="EMBL/GenBank/DDBJ databases">
        <title>Analysis of type B2 neurotoxin-encoding plasmid in Clostridium botulinum.</title>
        <authorList>
            <person name="Hosomi K."/>
            <person name="Sakaguchi Y."/>
            <person name="Gotoh K."/>
            <person name="Nakamura K."/>
            <person name="Kohda T."/>
            <person name="Mukamoto M."/>
            <person name="Iida T."/>
            <person name="Kozaki S."/>
        </authorList>
    </citation>
    <scope>NUCLEOTIDE SEQUENCE</scope>
    <source>
        <strain evidence="1">111</strain>
        <plasmid evidence="1">pCB111</plasmid>
    </source>
</reference>
<dbReference type="AlphaFoldDB" id="A0A077K0C5"/>
<dbReference type="RefSeq" id="WP_012720330.1">
    <property type="nucleotide sequence ID" value="NC_025146.1"/>
</dbReference>
<name>A0A077K0C5_CLOBO</name>